<feature type="region of interest" description="Disordered" evidence="1">
    <location>
        <begin position="44"/>
        <end position="69"/>
    </location>
</feature>
<dbReference type="EMBL" id="SPHZ02000002">
    <property type="protein sequence ID" value="KAF0929567.1"/>
    <property type="molecule type" value="Genomic_DNA"/>
</dbReference>
<organism evidence="2 3">
    <name type="scientific">Oryza meyeriana var. granulata</name>
    <dbReference type="NCBI Taxonomy" id="110450"/>
    <lineage>
        <taxon>Eukaryota</taxon>
        <taxon>Viridiplantae</taxon>
        <taxon>Streptophyta</taxon>
        <taxon>Embryophyta</taxon>
        <taxon>Tracheophyta</taxon>
        <taxon>Spermatophyta</taxon>
        <taxon>Magnoliopsida</taxon>
        <taxon>Liliopsida</taxon>
        <taxon>Poales</taxon>
        <taxon>Poaceae</taxon>
        <taxon>BOP clade</taxon>
        <taxon>Oryzoideae</taxon>
        <taxon>Oryzeae</taxon>
        <taxon>Oryzinae</taxon>
        <taxon>Oryza</taxon>
        <taxon>Oryza meyeriana</taxon>
    </lineage>
</organism>
<comment type="caution">
    <text evidence="2">The sequence shown here is derived from an EMBL/GenBank/DDBJ whole genome shotgun (WGS) entry which is preliminary data.</text>
</comment>
<protein>
    <submittedName>
        <fullName evidence="2">Uncharacterized protein</fullName>
    </submittedName>
</protein>
<accession>A0A6G1EY49</accession>
<evidence type="ECO:0000313" key="3">
    <source>
        <dbReference type="Proteomes" id="UP000479710"/>
    </source>
</evidence>
<evidence type="ECO:0000256" key="1">
    <source>
        <dbReference type="SAM" id="MobiDB-lite"/>
    </source>
</evidence>
<gene>
    <name evidence="2" type="ORF">E2562_022390</name>
</gene>
<sequence>MGYEQNNQRGATSAGPAQSLYFLPYAWYYYYPIVGDGVDLPTARSRSNTSVLRSPRAALAAADGRGRHR</sequence>
<name>A0A6G1EY49_9ORYZ</name>
<keyword evidence="3" id="KW-1185">Reference proteome</keyword>
<dbReference type="Proteomes" id="UP000479710">
    <property type="component" value="Unassembled WGS sequence"/>
</dbReference>
<evidence type="ECO:0000313" key="2">
    <source>
        <dbReference type="EMBL" id="KAF0929567.1"/>
    </source>
</evidence>
<dbReference type="AlphaFoldDB" id="A0A6G1EY49"/>
<feature type="compositionally biased region" description="Low complexity" evidence="1">
    <location>
        <begin position="53"/>
        <end position="63"/>
    </location>
</feature>
<proteinExistence type="predicted"/>
<reference evidence="2 3" key="1">
    <citation type="submission" date="2019-11" db="EMBL/GenBank/DDBJ databases">
        <title>Whole genome sequence of Oryza granulata.</title>
        <authorList>
            <person name="Li W."/>
        </authorList>
    </citation>
    <scope>NUCLEOTIDE SEQUENCE [LARGE SCALE GENOMIC DNA]</scope>
    <source>
        <strain evidence="3">cv. Menghai</strain>
        <tissue evidence="2">Leaf</tissue>
    </source>
</reference>